<dbReference type="GO" id="GO:0032259">
    <property type="term" value="P:methylation"/>
    <property type="evidence" value="ECO:0007669"/>
    <property type="project" value="UniProtKB-KW"/>
</dbReference>
<dbReference type="NCBIfam" id="TIGR01444">
    <property type="entry name" value="fkbM_fam"/>
    <property type="match status" value="1"/>
</dbReference>
<keyword evidence="2" id="KW-0489">Methyltransferase</keyword>
<dbReference type="PANTHER" id="PTHR34203:SF15">
    <property type="entry name" value="SLL1173 PROTEIN"/>
    <property type="match status" value="1"/>
</dbReference>
<dbReference type="Pfam" id="PF05050">
    <property type="entry name" value="Methyltransf_21"/>
    <property type="match status" value="1"/>
</dbReference>
<dbReference type="EMBL" id="VORT01000008">
    <property type="protein sequence ID" value="TXD72482.1"/>
    <property type="molecule type" value="Genomic_DNA"/>
</dbReference>
<protein>
    <submittedName>
        <fullName evidence="2">FkbM family methyltransferase</fullName>
    </submittedName>
</protein>
<dbReference type="RefSeq" id="WP_111845203.1">
    <property type="nucleotide sequence ID" value="NZ_UEGI01000014.1"/>
</dbReference>
<evidence type="ECO:0000259" key="1">
    <source>
        <dbReference type="Pfam" id="PF05050"/>
    </source>
</evidence>
<dbReference type="Gene3D" id="3.40.50.150">
    <property type="entry name" value="Vaccinia Virus protein VP39"/>
    <property type="match status" value="1"/>
</dbReference>
<evidence type="ECO:0000313" key="2">
    <source>
        <dbReference type="EMBL" id="TXD72482.1"/>
    </source>
</evidence>
<dbReference type="PANTHER" id="PTHR34203">
    <property type="entry name" value="METHYLTRANSFERASE, FKBM FAMILY PROTEIN"/>
    <property type="match status" value="1"/>
</dbReference>
<gene>
    <name evidence="2" type="ORF">ESU54_11760</name>
</gene>
<keyword evidence="3" id="KW-1185">Reference proteome</keyword>
<sequence length="297" mass="34346">MNIHKKIMLRLKQFKGHPLTKDKPYGALWRYISFNLMNRLIEEQTVYWVGDLKFYARKSDAGLVGNIYYGVYEFEESIFLLHFLQEGDVFLDVGANLGHYSLLLSGIKKCRSIAVEPVPATYNQLVRNIELNKLEGLIQLHNMGVAEKAGRLNFSTDRNTMDRIVADTYKNSVQVSVSTIDTIVNHNFPLALKIDVEGYEYFALQGAANLLESPDMKVVVIELNGSGKKYGIEDEKVFKILLNKGFKPVEYDFKQRRLIELKNFNTHKFNTVFVRDFEFVAKRVLKSEKIKIRNKKF</sequence>
<dbReference type="Proteomes" id="UP000321497">
    <property type="component" value="Unassembled WGS sequence"/>
</dbReference>
<dbReference type="AlphaFoldDB" id="A0A5C6YY09"/>
<proteinExistence type="predicted"/>
<feature type="domain" description="Methyltransferase FkbM" evidence="1">
    <location>
        <begin position="92"/>
        <end position="247"/>
    </location>
</feature>
<name>A0A5C6YY09_9FLAO</name>
<organism evidence="2 3">
    <name type="scientific">Aequorivita antarctica</name>
    <dbReference type="NCBI Taxonomy" id="153266"/>
    <lineage>
        <taxon>Bacteria</taxon>
        <taxon>Pseudomonadati</taxon>
        <taxon>Bacteroidota</taxon>
        <taxon>Flavobacteriia</taxon>
        <taxon>Flavobacteriales</taxon>
        <taxon>Flavobacteriaceae</taxon>
        <taxon>Aequorivita</taxon>
    </lineage>
</organism>
<reference evidence="2 3" key="1">
    <citation type="submission" date="2019-08" db="EMBL/GenBank/DDBJ databases">
        <title>Genome of Aequorivita antarctica SW49 (type strain).</title>
        <authorList>
            <person name="Bowman J.P."/>
        </authorList>
    </citation>
    <scope>NUCLEOTIDE SEQUENCE [LARGE SCALE GENOMIC DNA]</scope>
    <source>
        <strain evidence="2 3">SW49</strain>
    </source>
</reference>
<evidence type="ECO:0000313" key="3">
    <source>
        <dbReference type="Proteomes" id="UP000321497"/>
    </source>
</evidence>
<dbReference type="OrthoDB" id="9812600at2"/>
<dbReference type="GO" id="GO:0008168">
    <property type="term" value="F:methyltransferase activity"/>
    <property type="evidence" value="ECO:0007669"/>
    <property type="project" value="UniProtKB-KW"/>
</dbReference>
<dbReference type="SUPFAM" id="SSF53335">
    <property type="entry name" value="S-adenosyl-L-methionine-dependent methyltransferases"/>
    <property type="match status" value="1"/>
</dbReference>
<accession>A0A5C6YY09</accession>
<comment type="caution">
    <text evidence="2">The sequence shown here is derived from an EMBL/GenBank/DDBJ whole genome shotgun (WGS) entry which is preliminary data.</text>
</comment>
<dbReference type="InterPro" id="IPR029063">
    <property type="entry name" value="SAM-dependent_MTases_sf"/>
</dbReference>
<dbReference type="InterPro" id="IPR006342">
    <property type="entry name" value="FkbM_mtfrase"/>
</dbReference>
<dbReference type="InterPro" id="IPR052514">
    <property type="entry name" value="SAM-dependent_MTase"/>
</dbReference>
<keyword evidence="2" id="KW-0808">Transferase</keyword>